<evidence type="ECO:0000313" key="8">
    <source>
        <dbReference type="Proteomes" id="UP000325315"/>
    </source>
</evidence>
<evidence type="ECO:0000259" key="6">
    <source>
        <dbReference type="PROSITE" id="PS50104"/>
    </source>
</evidence>
<comment type="catalytic activity">
    <reaction evidence="4">
        <text>NAD(+) + H2O = ADP-D-ribose + nicotinamide + H(+)</text>
        <dbReference type="Rhea" id="RHEA:16301"/>
        <dbReference type="ChEBI" id="CHEBI:15377"/>
        <dbReference type="ChEBI" id="CHEBI:15378"/>
        <dbReference type="ChEBI" id="CHEBI:17154"/>
        <dbReference type="ChEBI" id="CHEBI:57540"/>
        <dbReference type="ChEBI" id="CHEBI:57967"/>
        <dbReference type="EC" id="3.2.2.6"/>
    </reaction>
    <physiologicalReaction direction="left-to-right" evidence="4">
        <dbReference type="Rhea" id="RHEA:16302"/>
    </physiologicalReaction>
</comment>
<keyword evidence="8" id="KW-1185">Reference proteome</keyword>
<dbReference type="AlphaFoldDB" id="A0A5B6WJS8"/>
<dbReference type="GO" id="GO:0061809">
    <property type="term" value="F:NAD+ nucleosidase activity, cyclic ADP-ribose generating"/>
    <property type="evidence" value="ECO:0007669"/>
    <property type="project" value="UniProtKB-EC"/>
</dbReference>
<evidence type="ECO:0000256" key="4">
    <source>
        <dbReference type="ARBA" id="ARBA00047304"/>
    </source>
</evidence>
<dbReference type="InterPro" id="IPR001878">
    <property type="entry name" value="Znf_CCHC"/>
</dbReference>
<sequence>MMRTPRKVRRDGGNEENPPCSHYKITIHSKRPDIQCRSCKQFGHTKRVCKNKGHIQQQNTQAQIVEVSQEEFMFAVSCEAQFVFLMEHQVFLSFSSKDMWHNFTNHHLKAMKDMERMALPIGAALELRERLSPALSRAIAHSNVSISILFVNYASSKSCLAEVSDIMRRKDTQGHFVLPIFFIMLIDIQSYRLIGGGEDTRLNFTAHLLKALKDKGLNVYFDEEALEKGEQLSQALSRAISASILSIIILSVDYASSKPCLAELVDIMHCKDTQGHIVLPIFYHVDPSDVRNLGGSFKTSFDEHESNRLHQVQQWKAAFAKVGILKGWHIEGGKFDRPETEYIKDIVEYVTKKLMSTQFRNYHIWTARMKAHLEAQEQRRLLRSERTFEGALPARVQSYQADKGKKKKKEISSFDSSKINRETKSIFPPCKHCGKKGHPPFKCWKRPDQQCEKCQKMGHHQKICKSNFKQKRSCTVTCFATSSSNDKEQDTSIISKV</sequence>
<dbReference type="Proteomes" id="UP000325315">
    <property type="component" value="Unassembled WGS sequence"/>
</dbReference>
<evidence type="ECO:0000313" key="7">
    <source>
        <dbReference type="EMBL" id="KAA3481960.1"/>
    </source>
</evidence>
<keyword evidence="2" id="KW-0378">Hydrolase</keyword>
<protein>
    <recommendedName>
        <fullName evidence="1">ADP-ribosyl cyclase/cyclic ADP-ribose hydrolase</fullName>
        <ecNumber evidence="1">3.2.2.6</ecNumber>
    </recommendedName>
</protein>
<feature type="region of interest" description="Disordered" evidence="5">
    <location>
        <begin position="1"/>
        <end position="20"/>
    </location>
</feature>
<keyword evidence="7" id="KW-0675">Receptor</keyword>
<dbReference type="EC" id="3.2.2.6" evidence="1"/>
<comment type="caution">
    <text evidence="7">The sequence shown here is derived from an EMBL/GenBank/DDBJ whole genome shotgun (WGS) entry which is preliminary data.</text>
</comment>
<evidence type="ECO:0000256" key="1">
    <source>
        <dbReference type="ARBA" id="ARBA00011982"/>
    </source>
</evidence>
<dbReference type="PANTHER" id="PTHR32009:SF39">
    <property type="entry name" value="TIR DOMAIN-CONTAINING PROTEIN"/>
    <property type="match status" value="1"/>
</dbReference>
<dbReference type="Pfam" id="PF01582">
    <property type="entry name" value="TIR"/>
    <property type="match status" value="2"/>
</dbReference>
<dbReference type="GO" id="GO:0008270">
    <property type="term" value="F:zinc ion binding"/>
    <property type="evidence" value="ECO:0007669"/>
    <property type="project" value="InterPro"/>
</dbReference>
<dbReference type="InterPro" id="IPR000157">
    <property type="entry name" value="TIR_dom"/>
</dbReference>
<dbReference type="SMART" id="SM00343">
    <property type="entry name" value="ZnF_C2HC"/>
    <property type="match status" value="3"/>
</dbReference>
<dbReference type="EMBL" id="SMMG02000003">
    <property type="protein sequence ID" value="KAA3481960.1"/>
    <property type="molecule type" value="Genomic_DNA"/>
</dbReference>
<dbReference type="InterPro" id="IPR036875">
    <property type="entry name" value="Znf_CCHC_sf"/>
</dbReference>
<keyword evidence="3" id="KW-0520">NAD</keyword>
<dbReference type="SUPFAM" id="SSF57756">
    <property type="entry name" value="Retrovirus zinc finger-like domains"/>
    <property type="match status" value="1"/>
</dbReference>
<dbReference type="Gene3D" id="3.40.50.10140">
    <property type="entry name" value="Toll/interleukin-1 receptor homology (TIR) domain"/>
    <property type="match status" value="2"/>
</dbReference>
<dbReference type="InterPro" id="IPR035897">
    <property type="entry name" value="Toll_tir_struct_dom_sf"/>
</dbReference>
<dbReference type="SUPFAM" id="SSF52200">
    <property type="entry name" value="Toll/Interleukin receptor TIR domain"/>
    <property type="match status" value="2"/>
</dbReference>
<evidence type="ECO:0000256" key="3">
    <source>
        <dbReference type="ARBA" id="ARBA00023027"/>
    </source>
</evidence>
<organism evidence="7 8">
    <name type="scientific">Gossypium australe</name>
    <dbReference type="NCBI Taxonomy" id="47621"/>
    <lineage>
        <taxon>Eukaryota</taxon>
        <taxon>Viridiplantae</taxon>
        <taxon>Streptophyta</taxon>
        <taxon>Embryophyta</taxon>
        <taxon>Tracheophyta</taxon>
        <taxon>Spermatophyta</taxon>
        <taxon>Magnoliopsida</taxon>
        <taxon>eudicotyledons</taxon>
        <taxon>Gunneridae</taxon>
        <taxon>Pentapetalae</taxon>
        <taxon>rosids</taxon>
        <taxon>malvids</taxon>
        <taxon>Malvales</taxon>
        <taxon>Malvaceae</taxon>
        <taxon>Malvoideae</taxon>
        <taxon>Gossypium</taxon>
    </lineage>
</organism>
<dbReference type="OrthoDB" id="6160824at2759"/>
<reference evidence="8" key="1">
    <citation type="journal article" date="2019" name="Plant Biotechnol. J.">
        <title>Genome sequencing of the Australian wild diploid species Gossypium australe highlights disease resistance and delayed gland morphogenesis.</title>
        <authorList>
            <person name="Cai Y."/>
            <person name="Cai X."/>
            <person name="Wang Q."/>
            <person name="Wang P."/>
            <person name="Zhang Y."/>
            <person name="Cai C."/>
            <person name="Xu Y."/>
            <person name="Wang K."/>
            <person name="Zhou Z."/>
            <person name="Wang C."/>
            <person name="Geng S."/>
            <person name="Li B."/>
            <person name="Dong Q."/>
            <person name="Hou Y."/>
            <person name="Wang H."/>
            <person name="Ai P."/>
            <person name="Liu Z."/>
            <person name="Yi F."/>
            <person name="Sun M."/>
            <person name="An G."/>
            <person name="Cheng J."/>
            <person name="Zhang Y."/>
            <person name="Shi Q."/>
            <person name="Xie Y."/>
            <person name="Shi X."/>
            <person name="Chang Y."/>
            <person name="Huang F."/>
            <person name="Chen Y."/>
            <person name="Hong S."/>
            <person name="Mi L."/>
            <person name="Sun Q."/>
            <person name="Zhang L."/>
            <person name="Zhou B."/>
            <person name="Peng R."/>
            <person name="Zhang X."/>
            <person name="Liu F."/>
        </authorList>
    </citation>
    <scope>NUCLEOTIDE SEQUENCE [LARGE SCALE GENOMIC DNA]</scope>
    <source>
        <strain evidence="8">cv. PA1801</strain>
    </source>
</reference>
<dbReference type="PROSITE" id="PS50104">
    <property type="entry name" value="TIR"/>
    <property type="match status" value="1"/>
</dbReference>
<dbReference type="PANTHER" id="PTHR32009">
    <property type="entry name" value="TMV RESISTANCE PROTEIN N-LIKE"/>
    <property type="match status" value="1"/>
</dbReference>
<accession>A0A5B6WJS8</accession>
<dbReference type="GO" id="GO:0003676">
    <property type="term" value="F:nucleic acid binding"/>
    <property type="evidence" value="ECO:0007669"/>
    <property type="project" value="InterPro"/>
</dbReference>
<dbReference type="SMART" id="SM00255">
    <property type="entry name" value="TIR"/>
    <property type="match status" value="1"/>
</dbReference>
<feature type="domain" description="TIR" evidence="6">
    <location>
        <begin position="186"/>
        <end position="354"/>
    </location>
</feature>
<gene>
    <name evidence="7" type="ORF">EPI10_022278</name>
</gene>
<name>A0A5B6WJS8_9ROSI</name>
<dbReference type="GO" id="GO:0007165">
    <property type="term" value="P:signal transduction"/>
    <property type="evidence" value="ECO:0007669"/>
    <property type="project" value="InterPro"/>
</dbReference>
<evidence type="ECO:0000256" key="5">
    <source>
        <dbReference type="SAM" id="MobiDB-lite"/>
    </source>
</evidence>
<evidence type="ECO:0000256" key="2">
    <source>
        <dbReference type="ARBA" id="ARBA00022801"/>
    </source>
</evidence>
<proteinExistence type="predicted"/>